<reference evidence="2 3" key="1">
    <citation type="journal article" date="2018" name="Nat. Biotechnol.">
        <title>A standardized bacterial taxonomy based on genome phylogeny substantially revises the tree of life.</title>
        <authorList>
            <person name="Parks D.H."/>
            <person name="Chuvochina M."/>
            <person name="Waite D.W."/>
            <person name="Rinke C."/>
            <person name="Skarshewski A."/>
            <person name="Chaumeil P.A."/>
            <person name="Hugenholtz P."/>
        </authorList>
    </citation>
    <scope>NUCLEOTIDE SEQUENCE [LARGE SCALE GENOMIC DNA]</scope>
    <source>
        <strain evidence="2">UBA9015</strain>
    </source>
</reference>
<evidence type="ECO:0000256" key="1">
    <source>
        <dbReference type="SAM" id="SignalP"/>
    </source>
</evidence>
<dbReference type="Proteomes" id="UP000262699">
    <property type="component" value="Unassembled WGS sequence"/>
</dbReference>
<comment type="caution">
    <text evidence="2">The sequence shown here is derived from an EMBL/GenBank/DDBJ whole genome shotgun (WGS) entry which is preliminary data.</text>
</comment>
<organism evidence="2 3">
    <name type="scientific">Sphingomonas bacterium</name>
    <dbReference type="NCBI Taxonomy" id="1895847"/>
    <lineage>
        <taxon>Bacteria</taxon>
        <taxon>Pseudomonadati</taxon>
        <taxon>Pseudomonadota</taxon>
        <taxon>Alphaproteobacteria</taxon>
        <taxon>Sphingomonadales</taxon>
        <taxon>Sphingomonadaceae</taxon>
        <taxon>Sphingomonas</taxon>
    </lineage>
</organism>
<accession>A0A3D0WBA8</accession>
<dbReference type="InterPro" id="IPR058513">
    <property type="entry name" value="DUF8200"/>
</dbReference>
<gene>
    <name evidence="2" type="ORF">DEP91_06970</name>
</gene>
<sequence length="98" mass="9959">MLRLLAPLALSLVAASPAMAEGYYSAVPATAPAKASIVTRSTVWKCADGACTAAKAGSRDAIMCELLVREVGPVSRFAAAGTDFDAAALEKCNARAKG</sequence>
<dbReference type="EMBL" id="DOYJ01000198">
    <property type="protein sequence ID" value="HCB75902.1"/>
    <property type="molecule type" value="Genomic_DNA"/>
</dbReference>
<dbReference type="NCBIfam" id="NF047636">
    <property type="entry name" value="CC_3452_fam"/>
    <property type="match status" value="1"/>
</dbReference>
<name>A0A3D0WBA8_9SPHN</name>
<protein>
    <submittedName>
        <fullName evidence="2">Uncharacterized protein</fullName>
    </submittedName>
</protein>
<dbReference type="AlphaFoldDB" id="A0A3D0WBA8"/>
<feature type="signal peptide" evidence="1">
    <location>
        <begin position="1"/>
        <end position="20"/>
    </location>
</feature>
<evidence type="ECO:0000313" key="3">
    <source>
        <dbReference type="Proteomes" id="UP000262699"/>
    </source>
</evidence>
<evidence type="ECO:0000313" key="2">
    <source>
        <dbReference type="EMBL" id="HCB75902.1"/>
    </source>
</evidence>
<keyword evidence="1" id="KW-0732">Signal</keyword>
<feature type="chain" id="PRO_5017565037" evidence="1">
    <location>
        <begin position="21"/>
        <end position="98"/>
    </location>
</feature>
<proteinExistence type="predicted"/>
<dbReference type="InterPro" id="IPR058067">
    <property type="entry name" value="CC_3452-like"/>
</dbReference>
<dbReference type="Pfam" id="PF26624">
    <property type="entry name" value="DUF8200"/>
    <property type="match status" value="1"/>
</dbReference>